<evidence type="ECO:0000313" key="3">
    <source>
        <dbReference type="Proteomes" id="UP000298285"/>
    </source>
</evidence>
<gene>
    <name evidence="2" type="ORF">E4T88_07465</name>
</gene>
<dbReference type="AlphaFoldDB" id="A0A4Y9IMX8"/>
<proteinExistence type="predicted"/>
<reference evidence="2 3" key="1">
    <citation type="submission" date="2019-03" db="EMBL/GenBank/DDBJ databases">
        <title>Diversity of the mouse oral microbiome.</title>
        <authorList>
            <person name="Joseph S."/>
            <person name="Aduse-Opoku J."/>
            <person name="Curtis M."/>
            <person name="Wade W."/>
            <person name="Hashim A."/>
        </authorList>
    </citation>
    <scope>NUCLEOTIDE SEQUENCE [LARGE SCALE GENOMIC DNA]</scope>
    <source>
        <strain evidence="2 3">P11</strain>
    </source>
</reference>
<dbReference type="OrthoDB" id="98874at2"/>
<accession>A0A4Y9IMX8</accession>
<dbReference type="Gene3D" id="2.60.120.1130">
    <property type="match status" value="1"/>
</dbReference>
<feature type="domain" description="DUF3857" evidence="1">
    <location>
        <begin position="81"/>
        <end position="223"/>
    </location>
</feature>
<dbReference type="Gene3D" id="3.10.620.30">
    <property type="match status" value="1"/>
</dbReference>
<organism evidence="2 3">
    <name type="scientific">Dysgonomonas mossii</name>
    <dbReference type="NCBI Taxonomy" id="163665"/>
    <lineage>
        <taxon>Bacteria</taxon>
        <taxon>Pseudomonadati</taxon>
        <taxon>Bacteroidota</taxon>
        <taxon>Bacteroidia</taxon>
        <taxon>Bacteroidales</taxon>
        <taxon>Dysgonomonadaceae</taxon>
        <taxon>Dysgonomonas</taxon>
    </lineage>
</organism>
<sequence length="672" mass="77148">MIYQHLNNQTMKTTYLLAIMLCFIFLFHVQESHSQSKYGNATMDELNMTVYPEDTTASAVILLKKGDLRFIFSELYGFQFEYAIQVKIKILKTDGLDWCNQEISYYETNRSTKEQINGLSGTTYNLEDGKITKTKLAKEFITDEDIDNTLKVKKFSMPAAKVGSVIEYKYTIVSDYYYNLRDFRFQESIPIAYVNFEAKIPEYFRYNINYQGYANLKSSKEPDNESFHIRYKDDYGRLQATTVRCNAETLKSEGFNIPAMKKEAYLWTINDYITQVSFELKSIQMPYSMTENKSSSWESIDKDILSSPLGSNMKKADLFKEEIAKGETTFKRAKEIQDMVKYRVKWNDKRAIVPGNLKDALKEGIGSSADVNYLLINALKAGGFDAFPVILSTRTNGRLPISHPSITAFNYVITALKIDSLMYYTDASAKYGDWNLLPEKCMVPQARIMSESGGRWVNLSNVSNGSVLKTAKFTFNDSKYIGTIIDTRKGNAAYDMKVSYYNHKNKEDFIESLAKRTNCKIDSFSVSAIDDTSAPIKMEYTQVADASLGDDFLYINPMMEKHISENPFQREKREYPVEFDYLTNYLQVVDIEIPEGYVVDELPQAAKLVLNDNDIVLTYRLAQTGNAIKLHYQFQLKKLTFLPEEYESLKDFYAKIVAKNSEQIVLKKASAI</sequence>
<evidence type="ECO:0000259" key="1">
    <source>
        <dbReference type="Pfam" id="PF12969"/>
    </source>
</evidence>
<dbReference type="Pfam" id="PF12969">
    <property type="entry name" value="DUF3857"/>
    <property type="match status" value="1"/>
</dbReference>
<dbReference type="InterPro" id="IPR024618">
    <property type="entry name" value="DUF3857"/>
</dbReference>
<dbReference type="Gene3D" id="2.60.40.3140">
    <property type="match status" value="1"/>
</dbReference>
<name>A0A4Y9IMX8_9BACT</name>
<comment type="caution">
    <text evidence="2">The sequence shown here is derived from an EMBL/GenBank/DDBJ whole genome shotgun (WGS) entry which is preliminary data.</text>
</comment>
<dbReference type="EMBL" id="SPPK01000002">
    <property type="protein sequence ID" value="TFU89843.1"/>
    <property type="molecule type" value="Genomic_DNA"/>
</dbReference>
<protein>
    <submittedName>
        <fullName evidence="2">DUF3857 domain-containing protein</fullName>
    </submittedName>
</protein>
<evidence type="ECO:0000313" key="2">
    <source>
        <dbReference type="EMBL" id="TFU89843.1"/>
    </source>
</evidence>
<dbReference type="Proteomes" id="UP000298285">
    <property type="component" value="Unassembled WGS sequence"/>
</dbReference>